<dbReference type="Ensembl" id="ENSCANT00000061510.1">
    <property type="protein sequence ID" value="ENSCANP00000038254.1"/>
    <property type="gene ID" value="ENSCANG00000042810.1"/>
</dbReference>
<feature type="compositionally biased region" description="Basic and acidic residues" evidence="1">
    <location>
        <begin position="66"/>
        <end position="79"/>
    </location>
</feature>
<protein>
    <submittedName>
        <fullName evidence="2">Uncharacterized protein</fullName>
    </submittedName>
</protein>
<feature type="region of interest" description="Disordered" evidence="1">
    <location>
        <begin position="59"/>
        <end position="79"/>
    </location>
</feature>
<evidence type="ECO:0000256" key="1">
    <source>
        <dbReference type="SAM" id="MobiDB-lite"/>
    </source>
</evidence>
<organism evidence="2 3">
    <name type="scientific">Colobus angolensis palliatus</name>
    <name type="common">Peters' Angolan colobus</name>
    <dbReference type="NCBI Taxonomy" id="336983"/>
    <lineage>
        <taxon>Eukaryota</taxon>
        <taxon>Metazoa</taxon>
        <taxon>Chordata</taxon>
        <taxon>Craniata</taxon>
        <taxon>Vertebrata</taxon>
        <taxon>Euteleostomi</taxon>
        <taxon>Mammalia</taxon>
        <taxon>Eutheria</taxon>
        <taxon>Euarchontoglires</taxon>
        <taxon>Primates</taxon>
        <taxon>Haplorrhini</taxon>
        <taxon>Catarrhini</taxon>
        <taxon>Cercopithecidae</taxon>
        <taxon>Colobinae</taxon>
        <taxon>Colobus</taxon>
    </lineage>
</organism>
<proteinExistence type="predicted"/>
<reference evidence="2" key="2">
    <citation type="submission" date="2025-09" db="UniProtKB">
        <authorList>
            <consortium name="Ensembl"/>
        </authorList>
    </citation>
    <scope>IDENTIFICATION</scope>
</reference>
<dbReference type="AlphaFoldDB" id="A0A2K5KAY2"/>
<accession>A0A2K5KAY2</accession>
<evidence type="ECO:0000313" key="3">
    <source>
        <dbReference type="Proteomes" id="UP000233080"/>
    </source>
</evidence>
<keyword evidence="3" id="KW-1185">Reference proteome</keyword>
<sequence>MGPQICAPYSPPITYQRALKELLTNRLSVYWNYRREPLGLAEKMDLRHVSEVTLSGLPEGLDVEGEDKKQTKDNFHMYA</sequence>
<dbReference type="Proteomes" id="UP000233080">
    <property type="component" value="Unassembled WGS sequence"/>
</dbReference>
<evidence type="ECO:0000313" key="2">
    <source>
        <dbReference type="Ensembl" id="ENSCANP00000038254.1"/>
    </source>
</evidence>
<reference evidence="2" key="1">
    <citation type="submission" date="2025-08" db="UniProtKB">
        <authorList>
            <consortium name="Ensembl"/>
        </authorList>
    </citation>
    <scope>IDENTIFICATION</scope>
</reference>
<name>A0A2K5KAY2_COLAP</name>